<evidence type="ECO:0000259" key="8">
    <source>
        <dbReference type="Pfam" id="PF19053"/>
    </source>
</evidence>
<feature type="transmembrane region" description="Helical" evidence="7">
    <location>
        <begin position="260"/>
        <end position="286"/>
    </location>
</feature>
<dbReference type="AlphaFoldDB" id="A0A1D7YNV7"/>
<evidence type="ECO:0000256" key="4">
    <source>
        <dbReference type="ARBA" id="ARBA00022692"/>
    </source>
</evidence>
<dbReference type="InterPro" id="IPR006707">
    <property type="entry name" value="T7SS_EccD"/>
</dbReference>
<evidence type="ECO:0000256" key="6">
    <source>
        <dbReference type="ARBA" id="ARBA00023136"/>
    </source>
</evidence>
<dbReference type="Proteomes" id="UP000094960">
    <property type="component" value="Chromosome"/>
</dbReference>
<dbReference type="EMBL" id="CP017248">
    <property type="protein sequence ID" value="AOR37192.1"/>
    <property type="molecule type" value="Genomic_DNA"/>
</dbReference>
<keyword evidence="3" id="KW-1003">Cell membrane</keyword>
<feature type="transmembrane region" description="Helical" evidence="7">
    <location>
        <begin position="172"/>
        <end position="190"/>
    </location>
</feature>
<dbReference type="Pfam" id="PF08817">
    <property type="entry name" value="YukD"/>
    <property type="match status" value="1"/>
</dbReference>
<feature type="transmembrane region" description="Helical" evidence="7">
    <location>
        <begin position="202"/>
        <end position="221"/>
    </location>
</feature>
<dbReference type="KEGG" id="spun:BFF78_19685"/>
<feature type="transmembrane region" description="Helical" evidence="7">
    <location>
        <begin position="358"/>
        <end position="378"/>
    </location>
</feature>
<dbReference type="InterPro" id="IPR044049">
    <property type="entry name" value="EccD_transm"/>
</dbReference>
<reference evidence="10" key="1">
    <citation type="submission" date="2016-09" db="EMBL/GenBank/DDBJ databases">
        <title>Streptomyces puniciscabiei strain:TW1S1 Genome sequencing and assembly.</title>
        <authorList>
            <person name="Kim M.-K."/>
            <person name="Kim S.B."/>
        </authorList>
    </citation>
    <scope>NUCLEOTIDE SEQUENCE [LARGE SCALE GENOMIC DNA]</scope>
    <source>
        <strain evidence="10">TW1S1</strain>
    </source>
</reference>
<protein>
    <submittedName>
        <fullName evidence="9">Type VII secretion integral membrane protein EccD</fullName>
    </submittedName>
</protein>
<comment type="similarity">
    <text evidence="2">Belongs to the EccD/Snm4 family.</text>
</comment>
<feature type="transmembrane region" description="Helical" evidence="7">
    <location>
        <begin position="307"/>
        <end position="328"/>
    </location>
</feature>
<keyword evidence="6 7" id="KW-0472">Membrane</keyword>
<sequence length="450" mass="45730">MSRGTVSRTALSRVTLVGERRRVDLVLPAREPVGLLLPEVMRLLDDRVAEQPQARHLVTADGSALEPDATLESAGVPDGAVLRLVRVEDAPSAPVVHDVSDEAAGDLDVRAWRWDARARRITAAGAGVVWASAVGFMARQGFEARAAGWALLVTAVVAAAAGALLGRAGHKGLAAALVVVSAAVGVQGAWSVADAQGWPGAVRLAAVLSVLVVALLLLGWFSPFGRGALVGAGALAGAGACWEVALAFQSGGAGSARAGALLAVVSVVALGVLPRLALAASGLSGLDDRRSAGSSVSRYQVATALAATHRGLALATLVTAVCGAVAGVLAVRTVTVWTVLLAIAVAFVLALRARAYPLVAEVVALLAASMVVALRLAWLWREHSGAPAPLAALGVLVVVSLGVLAVQPAEHVRVRLRKAGDVLESAGVVALFPLVLGVFGVYERLLGTFA</sequence>
<proteinExistence type="inferred from homology"/>
<evidence type="ECO:0000256" key="1">
    <source>
        <dbReference type="ARBA" id="ARBA00004651"/>
    </source>
</evidence>
<dbReference type="InterPro" id="IPR024962">
    <property type="entry name" value="YukD-like"/>
</dbReference>
<dbReference type="Pfam" id="PF19053">
    <property type="entry name" value="EccD"/>
    <property type="match status" value="1"/>
</dbReference>
<dbReference type="NCBIfam" id="TIGR03920">
    <property type="entry name" value="T7SS_EccD"/>
    <property type="match status" value="1"/>
</dbReference>
<accession>A0A1D7YNV7</accession>
<evidence type="ECO:0000313" key="10">
    <source>
        <dbReference type="Proteomes" id="UP000094960"/>
    </source>
</evidence>
<evidence type="ECO:0000313" key="9">
    <source>
        <dbReference type="EMBL" id="AOR37192.1"/>
    </source>
</evidence>
<dbReference type="GO" id="GO:0005886">
    <property type="term" value="C:plasma membrane"/>
    <property type="evidence" value="ECO:0007669"/>
    <property type="project" value="UniProtKB-SubCell"/>
</dbReference>
<feature type="transmembrane region" description="Helical" evidence="7">
    <location>
        <begin position="390"/>
        <end position="410"/>
    </location>
</feature>
<keyword evidence="10" id="KW-1185">Reference proteome</keyword>
<evidence type="ECO:0000256" key="5">
    <source>
        <dbReference type="ARBA" id="ARBA00022989"/>
    </source>
</evidence>
<feature type="transmembrane region" description="Helical" evidence="7">
    <location>
        <begin position="422"/>
        <end position="442"/>
    </location>
</feature>
<comment type="subcellular location">
    <subcellularLocation>
        <location evidence="1">Cell membrane</location>
        <topology evidence="1">Multi-pass membrane protein</topology>
    </subcellularLocation>
</comment>
<feature type="transmembrane region" description="Helical" evidence="7">
    <location>
        <begin position="146"/>
        <end position="165"/>
    </location>
</feature>
<dbReference type="Gene3D" id="3.10.20.90">
    <property type="entry name" value="Phosphatidylinositol 3-kinase Catalytic Subunit, Chain A, domain 1"/>
    <property type="match status" value="1"/>
</dbReference>
<feature type="domain" description="EccD-like transmembrane" evidence="8">
    <location>
        <begin position="118"/>
        <end position="446"/>
    </location>
</feature>
<organism evidence="9 10">
    <name type="scientific">Streptomyces fodineus</name>
    <dbReference type="NCBI Taxonomy" id="1904616"/>
    <lineage>
        <taxon>Bacteria</taxon>
        <taxon>Bacillati</taxon>
        <taxon>Actinomycetota</taxon>
        <taxon>Actinomycetes</taxon>
        <taxon>Kitasatosporales</taxon>
        <taxon>Streptomycetaceae</taxon>
        <taxon>Streptomyces</taxon>
    </lineage>
</organism>
<gene>
    <name evidence="9" type="ORF">BFF78_19685</name>
</gene>
<evidence type="ECO:0000256" key="3">
    <source>
        <dbReference type="ARBA" id="ARBA00022475"/>
    </source>
</evidence>
<keyword evidence="5 7" id="KW-1133">Transmembrane helix</keyword>
<evidence type="ECO:0000256" key="2">
    <source>
        <dbReference type="ARBA" id="ARBA00006162"/>
    </source>
</evidence>
<keyword evidence="4 7" id="KW-0812">Transmembrane</keyword>
<name>A0A1D7YNV7_9ACTN</name>
<evidence type="ECO:0000256" key="7">
    <source>
        <dbReference type="SAM" id="Phobius"/>
    </source>
</evidence>
<feature type="transmembrane region" description="Helical" evidence="7">
    <location>
        <begin position="228"/>
        <end position="248"/>
    </location>
</feature>
<feature type="transmembrane region" description="Helical" evidence="7">
    <location>
        <begin position="121"/>
        <end position="140"/>
    </location>
</feature>
<feature type="transmembrane region" description="Helical" evidence="7">
    <location>
        <begin position="334"/>
        <end position="351"/>
    </location>
</feature>